<comment type="subunit">
    <text evidence="7">PSII is composed of 1 copy each of membrane proteins PsbA, PsbB, PsbC, PsbD, PsbE, PsbF, PsbH, PsbI, PsbJ, PsbK, PsbL, PsbM, PsbT, PsbX, PsbY, PsbZ, Psb30/Ycf12, peripheral proteins PsbO, CyanoQ (PsbQ), PsbU, PsbV and a large number of cofactors. It forms dimeric complexes.</text>
</comment>
<gene>
    <name evidence="7 8" type="primary">psbU</name>
    <name evidence="8" type="ORF">HCG48_05270</name>
</gene>
<evidence type="ECO:0000256" key="2">
    <source>
        <dbReference type="ARBA" id="ARBA00010827"/>
    </source>
</evidence>
<dbReference type="GO" id="GO:0019898">
    <property type="term" value="C:extrinsic component of membrane"/>
    <property type="evidence" value="ECO:0007669"/>
    <property type="project" value="InterPro"/>
</dbReference>
<evidence type="ECO:0000256" key="4">
    <source>
        <dbReference type="ARBA" id="ARBA00023078"/>
    </source>
</evidence>
<evidence type="ECO:0000256" key="3">
    <source>
        <dbReference type="ARBA" id="ARBA00022982"/>
    </source>
</evidence>
<keyword evidence="3 7" id="KW-0249">Electron transport</keyword>
<keyword evidence="4 7" id="KW-0793">Thylakoid</keyword>
<sequence length="142" mass="15778" precursor="true">MKRVFRWVMALALAIGALGWLGQAPEAIAANTMPTNGQTPVLLAEATYRNPVDDKLSTEFGQKLDLNNTNVRAFRKYRGMYPTLARKIVANAPFDKVEDVLEMPGLSERQKEVLQANLDNFTVTPPTPSLIEGDDRINNGLY</sequence>
<dbReference type="EMBL" id="CP051167">
    <property type="protein sequence ID" value="QIZ70050.1"/>
    <property type="molecule type" value="Genomic_DNA"/>
</dbReference>
<dbReference type="RefSeq" id="WP_168568207.1">
    <property type="nucleotide sequence ID" value="NZ_CP051167.1"/>
</dbReference>
<evidence type="ECO:0000256" key="6">
    <source>
        <dbReference type="ARBA" id="ARBA00023276"/>
    </source>
</evidence>
<organism evidence="8 9">
    <name type="scientific">Oxynema aestuarii AP17</name>
    <dbReference type="NCBI Taxonomy" id="2064643"/>
    <lineage>
        <taxon>Bacteria</taxon>
        <taxon>Bacillati</taxon>
        <taxon>Cyanobacteriota</taxon>
        <taxon>Cyanophyceae</taxon>
        <taxon>Oscillatoriophycideae</taxon>
        <taxon>Oscillatoriales</taxon>
        <taxon>Oscillatoriaceae</taxon>
        <taxon>Oxynema</taxon>
        <taxon>Oxynema aestuarii</taxon>
    </lineage>
</organism>
<dbReference type="Gene3D" id="1.10.150.320">
    <property type="entry name" value="Photosystem II 12 kDa extrinsic protein"/>
    <property type="match status" value="1"/>
</dbReference>
<name>A0A6H1TVT3_9CYAN</name>
<dbReference type="InterPro" id="IPR010527">
    <property type="entry name" value="PSII_PsbU"/>
</dbReference>
<keyword evidence="7" id="KW-0732">Signal</keyword>
<dbReference type="Proteomes" id="UP000500857">
    <property type="component" value="Chromosome"/>
</dbReference>
<evidence type="ECO:0000256" key="5">
    <source>
        <dbReference type="ARBA" id="ARBA00023136"/>
    </source>
</evidence>
<evidence type="ECO:0000256" key="7">
    <source>
        <dbReference type="HAMAP-Rule" id="MF_00589"/>
    </source>
</evidence>
<accession>A0A6H1TVT3</accession>
<keyword evidence="6 7" id="KW-0604">Photosystem II</keyword>
<dbReference type="SUPFAM" id="SSF81585">
    <property type="entry name" value="PsbU/PolX domain-like"/>
    <property type="match status" value="1"/>
</dbReference>
<keyword evidence="5 7" id="KW-0472">Membrane</keyword>
<protein>
    <recommendedName>
        <fullName evidence="7">Photosystem II extrinsic protein U</fullName>
        <shortName evidence="7">PSII-U</shortName>
        <shortName evidence="7">PsbU</shortName>
    </recommendedName>
    <alternativeName>
        <fullName evidence="7">Photosystem II 12 kDa extrinsic protein</fullName>
        <shortName evidence="7">PS II complex 12 kDa extrinsic protein</shortName>
    </alternativeName>
</protein>
<comment type="similarity">
    <text evidence="2 7">Belongs to the PsbU family.</text>
</comment>
<dbReference type="KEGG" id="oxy:HCG48_05270"/>
<evidence type="ECO:0000313" key="9">
    <source>
        <dbReference type="Proteomes" id="UP000500857"/>
    </source>
</evidence>
<evidence type="ECO:0000256" key="1">
    <source>
        <dbReference type="ARBA" id="ARBA00004170"/>
    </source>
</evidence>
<dbReference type="AlphaFoldDB" id="A0A6H1TVT3"/>
<dbReference type="GO" id="GO:0015979">
    <property type="term" value="P:photosynthesis"/>
    <property type="evidence" value="ECO:0007669"/>
    <property type="project" value="UniProtKB-UniRule"/>
</dbReference>
<feature type="signal peptide" evidence="7">
    <location>
        <begin position="1"/>
        <end position="29"/>
    </location>
</feature>
<dbReference type="GO" id="GO:0009654">
    <property type="term" value="C:photosystem II oxygen evolving complex"/>
    <property type="evidence" value="ECO:0007669"/>
    <property type="project" value="InterPro"/>
</dbReference>
<keyword evidence="7" id="KW-0602">Photosynthesis</keyword>
<dbReference type="NCBIfam" id="NF002708">
    <property type="entry name" value="PRK02515.1"/>
    <property type="match status" value="1"/>
</dbReference>
<keyword evidence="7" id="KW-0813">Transport</keyword>
<dbReference type="Pfam" id="PF06514">
    <property type="entry name" value="PsbU"/>
    <property type="match status" value="1"/>
</dbReference>
<proteinExistence type="inferred from homology"/>
<feature type="chain" id="PRO_5026407145" description="Photosystem II extrinsic protein U" evidence="7">
    <location>
        <begin position="30"/>
        <end position="142"/>
    </location>
</feature>
<keyword evidence="9" id="KW-1185">Reference proteome</keyword>
<evidence type="ECO:0000313" key="8">
    <source>
        <dbReference type="EMBL" id="QIZ70050.1"/>
    </source>
</evidence>
<comment type="subcellular location">
    <subcellularLocation>
        <location evidence="7">Cellular thylakoid membrane</location>
        <topology evidence="7">Peripheral membrane protein</topology>
        <orientation evidence="7">Lumenal side</orientation>
    </subcellularLocation>
    <subcellularLocation>
        <location evidence="1">Membrane</location>
        <topology evidence="1">Peripheral membrane protein</topology>
    </subcellularLocation>
</comment>
<reference evidence="8 9" key="1">
    <citation type="submission" date="2020-04" db="EMBL/GenBank/DDBJ databases">
        <authorList>
            <person name="Basu S."/>
            <person name="Maruthanayagam V."/>
            <person name="Chakraborty S."/>
            <person name="Pramanik A."/>
            <person name="Mukherjee J."/>
            <person name="Brink B."/>
        </authorList>
    </citation>
    <scope>NUCLEOTIDE SEQUENCE [LARGE SCALE GENOMIC DNA]</scope>
    <source>
        <strain evidence="8 9">AP17</strain>
    </source>
</reference>
<dbReference type="GO" id="GO:0042549">
    <property type="term" value="P:photosystem II stabilization"/>
    <property type="evidence" value="ECO:0007669"/>
    <property type="project" value="InterPro"/>
</dbReference>
<dbReference type="HAMAP" id="MF_00589">
    <property type="entry name" value="PSII_PsbU"/>
    <property type="match status" value="1"/>
</dbReference>
<comment type="function">
    <text evidence="7">One of the extrinsic, lumenal subunits of photosystem II (PSII). PSII is a light-driven water plastoquinone oxidoreductase, using light energy to abstract electrons from H(2)O, generating a proton gradient subsequently used for ATP formation. The extrinsic proteins stabilize the structure of photosystem II oxygen-evolving complex (OEC), the ion environment of oxygen evolution and protect the OEC against heat-induced inactivation.</text>
</comment>
<dbReference type="GO" id="GO:0031676">
    <property type="term" value="C:plasma membrane-derived thylakoid membrane"/>
    <property type="evidence" value="ECO:0007669"/>
    <property type="project" value="UniProtKB-SubCell"/>
</dbReference>